<dbReference type="InterPro" id="IPR037459">
    <property type="entry name" value="RhgT-like"/>
</dbReference>
<dbReference type="PANTHER" id="PTHR43695">
    <property type="entry name" value="PUTATIVE (AFU_ORTHOLOGUE AFUA_2G17250)-RELATED"/>
    <property type="match status" value="1"/>
</dbReference>
<dbReference type="InterPro" id="IPR013830">
    <property type="entry name" value="SGNH_hydro"/>
</dbReference>
<accession>A0A840E4W1</accession>
<feature type="domain" description="SGNH hydrolase-type esterase" evidence="3">
    <location>
        <begin position="31"/>
        <end position="221"/>
    </location>
</feature>
<keyword evidence="2" id="KW-0378">Hydrolase</keyword>
<evidence type="ECO:0000256" key="1">
    <source>
        <dbReference type="ARBA" id="ARBA00008668"/>
    </source>
</evidence>
<dbReference type="Pfam" id="PF13472">
    <property type="entry name" value="Lipase_GDSL_2"/>
    <property type="match status" value="1"/>
</dbReference>
<dbReference type="AlphaFoldDB" id="A0A840E4W1"/>
<dbReference type="PANTHER" id="PTHR43695:SF1">
    <property type="entry name" value="RHAMNOGALACTURONAN ACETYLESTERASE"/>
    <property type="match status" value="1"/>
</dbReference>
<organism evidence="4 5">
    <name type="scientific">Neolewinella aquimaris</name>
    <dbReference type="NCBI Taxonomy" id="1835722"/>
    <lineage>
        <taxon>Bacteria</taxon>
        <taxon>Pseudomonadati</taxon>
        <taxon>Bacteroidota</taxon>
        <taxon>Saprospiria</taxon>
        <taxon>Saprospirales</taxon>
        <taxon>Lewinellaceae</taxon>
        <taxon>Neolewinella</taxon>
    </lineage>
</organism>
<reference evidence="4 5" key="1">
    <citation type="submission" date="2020-08" db="EMBL/GenBank/DDBJ databases">
        <title>Genomic Encyclopedia of Type Strains, Phase IV (KMG-IV): sequencing the most valuable type-strain genomes for metagenomic binning, comparative biology and taxonomic classification.</title>
        <authorList>
            <person name="Goeker M."/>
        </authorList>
    </citation>
    <scope>NUCLEOTIDE SEQUENCE [LARGE SCALE GENOMIC DNA]</scope>
    <source>
        <strain evidence="4 5">DSM 105137</strain>
    </source>
</reference>
<dbReference type="Gene3D" id="3.40.50.1110">
    <property type="entry name" value="SGNH hydrolase"/>
    <property type="match status" value="1"/>
</dbReference>
<protein>
    <submittedName>
        <fullName evidence="4">Lysophospholipase L1-like esterase</fullName>
    </submittedName>
</protein>
<dbReference type="RefSeq" id="WP_183496901.1">
    <property type="nucleotide sequence ID" value="NZ_JACIFF010000009.1"/>
</dbReference>
<dbReference type="InterPro" id="IPR036514">
    <property type="entry name" value="SGNH_hydro_sf"/>
</dbReference>
<comment type="caution">
    <text evidence="4">The sequence shown here is derived from an EMBL/GenBank/DDBJ whole genome shotgun (WGS) entry which is preliminary data.</text>
</comment>
<dbReference type="EMBL" id="JACIFF010000009">
    <property type="protein sequence ID" value="MBB4080674.1"/>
    <property type="molecule type" value="Genomic_DNA"/>
</dbReference>
<proteinExistence type="inferred from homology"/>
<evidence type="ECO:0000259" key="3">
    <source>
        <dbReference type="Pfam" id="PF13472"/>
    </source>
</evidence>
<evidence type="ECO:0000256" key="2">
    <source>
        <dbReference type="ARBA" id="ARBA00022801"/>
    </source>
</evidence>
<dbReference type="Proteomes" id="UP000576209">
    <property type="component" value="Unassembled WGS sequence"/>
</dbReference>
<dbReference type="SUPFAM" id="SSF52266">
    <property type="entry name" value="SGNH hydrolase"/>
    <property type="match status" value="1"/>
</dbReference>
<evidence type="ECO:0000313" key="4">
    <source>
        <dbReference type="EMBL" id="MBB4080674.1"/>
    </source>
</evidence>
<name>A0A840E4W1_9BACT</name>
<gene>
    <name evidence="4" type="ORF">GGR28_003309</name>
</gene>
<sequence>MRPRIITIVLASLLLSACHRPPDGAPTVFLVGDSTMAEKRADRRPETGWGEMLSEFLDGPTIENHAQNGRSTKSFRAEGRWQTVLDGIAAGDYVFIQFGHNDSKTASSSYSTPEEFETNLIAFVKEVRERGGQPVLLTPVVRRKFNPDGVLQRTHGGYPAAVSRAASATATPLIDMTEKSRNLVATYGDPASRELYLWLSPGANENYPDGVEDDTHFSPKGGREMARLVADGIREVRLPLRHYLVRNALAE</sequence>
<evidence type="ECO:0000313" key="5">
    <source>
        <dbReference type="Proteomes" id="UP000576209"/>
    </source>
</evidence>
<keyword evidence="5" id="KW-1185">Reference proteome</keyword>
<dbReference type="CDD" id="cd01821">
    <property type="entry name" value="Rhamnogalacturan_acetylesterase_like"/>
    <property type="match status" value="1"/>
</dbReference>
<comment type="similarity">
    <text evidence="1">Belongs to the 'GDSL' lipolytic enzyme family.</text>
</comment>
<dbReference type="GO" id="GO:0016788">
    <property type="term" value="F:hydrolase activity, acting on ester bonds"/>
    <property type="evidence" value="ECO:0007669"/>
    <property type="project" value="UniProtKB-ARBA"/>
</dbReference>
<dbReference type="PROSITE" id="PS51257">
    <property type="entry name" value="PROKAR_LIPOPROTEIN"/>
    <property type="match status" value="1"/>
</dbReference>